<organism evidence="1 2">
    <name type="scientific">Aromia moschata</name>
    <dbReference type="NCBI Taxonomy" id="1265417"/>
    <lineage>
        <taxon>Eukaryota</taxon>
        <taxon>Metazoa</taxon>
        <taxon>Ecdysozoa</taxon>
        <taxon>Arthropoda</taxon>
        <taxon>Hexapoda</taxon>
        <taxon>Insecta</taxon>
        <taxon>Pterygota</taxon>
        <taxon>Neoptera</taxon>
        <taxon>Endopterygota</taxon>
        <taxon>Coleoptera</taxon>
        <taxon>Polyphaga</taxon>
        <taxon>Cucujiformia</taxon>
        <taxon>Chrysomeloidea</taxon>
        <taxon>Cerambycidae</taxon>
        <taxon>Cerambycinae</taxon>
        <taxon>Callichromatini</taxon>
        <taxon>Aromia</taxon>
    </lineage>
</organism>
<accession>A0AAV8X4M7</accession>
<name>A0AAV8X4M7_9CUCU</name>
<protein>
    <submittedName>
        <fullName evidence="1">Uncharacterized protein</fullName>
    </submittedName>
</protein>
<gene>
    <name evidence="1" type="ORF">NQ318_003403</name>
</gene>
<sequence length="125" mass="14106">MRKQTVKKHYILNILDALKYTRPLLQASKTQAEASNNLNCQQGGDVYDRWCPNDAVSRPFAFKTRLQVSACYVQSALNLVPNVDALIEGTEKCSENPLNVFTTFTANGLAFPNHHSRFLLVREYG</sequence>
<reference evidence="1" key="1">
    <citation type="journal article" date="2023" name="Insect Mol. Biol.">
        <title>Genome sequencing provides insights into the evolution of gene families encoding plant cell wall-degrading enzymes in longhorned beetles.</title>
        <authorList>
            <person name="Shin N.R."/>
            <person name="Okamura Y."/>
            <person name="Kirsch R."/>
            <person name="Pauchet Y."/>
        </authorList>
    </citation>
    <scope>NUCLEOTIDE SEQUENCE</scope>
    <source>
        <strain evidence="1">AMC_N1</strain>
    </source>
</reference>
<dbReference type="AlphaFoldDB" id="A0AAV8X4M7"/>
<keyword evidence="2" id="KW-1185">Reference proteome</keyword>
<dbReference type="Proteomes" id="UP001162162">
    <property type="component" value="Unassembled WGS sequence"/>
</dbReference>
<proteinExistence type="predicted"/>
<evidence type="ECO:0000313" key="2">
    <source>
        <dbReference type="Proteomes" id="UP001162162"/>
    </source>
</evidence>
<comment type="caution">
    <text evidence="1">The sequence shown here is derived from an EMBL/GenBank/DDBJ whole genome shotgun (WGS) entry which is preliminary data.</text>
</comment>
<dbReference type="EMBL" id="JAPWTK010001211">
    <property type="protein sequence ID" value="KAJ8933511.1"/>
    <property type="molecule type" value="Genomic_DNA"/>
</dbReference>
<evidence type="ECO:0000313" key="1">
    <source>
        <dbReference type="EMBL" id="KAJ8933511.1"/>
    </source>
</evidence>